<reference evidence="20" key="2">
    <citation type="submission" date="2021-04" db="EMBL/GenBank/DDBJ databases">
        <authorList>
            <person name="Gilroy R."/>
        </authorList>
    </citation>
    <scope>NUCLEOTIDE SEQUENCE</scope>
    <source>
        <strain evidence="20">ChiBcec18-1249</strain>
    </source>
</reference>
<dbReference type="EC" id="1.1.1.193" evidence="15"/>
<feature type="binding site" evidence="17">
    <location>
        <position position="196"/>
    </location>
    <ligand>
        <name>NADP(+)</name>
        <dbReference type="ChEBI" id="CHEBI:58349"/>
    </ligand>
</feature>
<dbReference type="InterPro" id="IPR016193">
    <property type="entry name" value="Cytidine_deaminase-like"/>
</dbReference>
<feature type="binding site" evidence="17">
    <location>
        <begin position="294"/>
        <end position="300"/>
    </location>
    <ligand>
        <name>NADP(+)</name>
        <dbReference type="ChEBI" id="CHEBI:58349"/>
    </ligand>
</feature>
<feature type="binding site" evidence="17">
    <location>
        <position position="168"/>
    </location>
    <ligand>
        <name>substrate</name>
    </ligand>
</feature>
<dbReference type="Proteomes" id="UP000823824">
    <property type="component" value="Unassembled WGS sequence"/>
</dbReference>
<evidence type="ECO:0000256" key="3">
    <source>
        <dbReference type="ARBA" id="ARBA00004910"/>
    </source>
</evidence>
<dbReference type="InterPro" id="IPR004794">
    <property type="entry name" value="Eubact_RibD"/>
</dbReference>
<dbReference type="SUPFAM" id="SSF53927">
    <property type="entry name" value="Cytidine deaminase-like"/>
    <property type="match status" value="1"/>
</dbReference>
<dbReference type="Gene3D" id="3.40.140.10">
    <property type="entry name" value="Cytidine Deaminase, domain 2"/>
    <property type="match status" value="1"/>
</dbReference>
<evidence type="ECO:0000256" key="8">
    <source>
        <dbReference type="ARBA" id="ARBA00022801"/>
    </source>
</evidence>
<comment type="similarity">
    <text evidence="4 15">In the N-terminal section; belongs to the cytidine and deoxycytidylate deaminase family.</text>
</comment>
<keyword evidence="7 15" id="KW-0479">Metal-binding</keyword>
<feature type="binding site" evidence="17">
    <location>
        <position position="207"/>
    </location>
    <ligand>
        <name>substrate</name>
    </ligand>
</feature>
<dbReference type="GO" id="GO:0009231">
    <property type="term" value="P:riboflavin biosynthetic process"/>
    <property type="evidence" value="ECO:0007669"/>
    <property type="project" value="UniProtKB-KW"/>
</dbReference>
<keyword evidence="9 15" id="KW-0862">Zinc</keyword>
<dbReference type="GO" id="GO:0008270">
    <property type="term" value="F:zinc ion binding"/>
    <property type="evidence" value="ECO:0007669"/>
    <property type="project" value="InterPro"/>
</dbReference>
<keyword evidence="10 15" id="KW-0521">NADP</keyword>
<comment type="function">
    <text evidence="1 15">Converts 2,5-diamino-6-(ribosylamino)-4(3h)-pyrimidinone 5'-phosphate into 5-amino-6-(ribosylamino)-2,4(1h,3h)-pyrimidinedione 5'-phosphate.</text>
</comment>
<dbReference type="NCBIfam" id="TIGR00326">
    <property type="entry name" value="eubact_ribD"/>
    <property type="match status" value="1"/>
</dbReference>
<dbReference type="NCBIfam" id="TIGR00227">
    <property type="entry name" value="ribD_Cterm"/>
    <property type="match status" value="1"/>
</dbReference>
<evidence type="ECO:0000256" key="14">
    <source>
        <dbReference type="ARBA" id="ARBA00049886"/>
    </source>
</evidence>
<evidence type="ECO:0000256" key="4">
    <source>
        <dbReference type="ARBA" id="ARBA00005259"/>
    </source>
</evidence>
<evidence type="ECO:0000256" key="16">
    <source>
        <dbReference type="PIRSR" id="PIRSR006769-1"/>
    </source>
</evidence>
<evidence type="ECO:0000256" key="17">
    <source>
        <dbReference type="PIRSR" id="PIRSR006769-2"/>
    </source>
</evidence>
<comment type="catalytic activity">
    <reaction evidence="14 15">
        <text>2,5-diamino-6-hydroxy-4-(5-phosphoribosylamino)-pyrimidine + H2O + H(+) = 5-amino-6-(5-phospho-D-ribosylamino)uracil + NH4(+)</text>
        <dbReference type="Rhea" id="RHEA:21868"/>
        <dbReference type="ChEBI" id="CHEBI:15377"/>
        <dbReference type="ChEBI" id="CHEBI:15378"/>
        <dbReference type="ChEBI" id="CHEBI:28938"/>
        <dbReference type="ChEBI" id="CHEBI:58453"/>
        <dbReference type="ChEBI" id="CHEBI:58614"/>
        <dbReference type="EC" id="3.5.4.26"/>
    </reaction>
</comment>
<dbReference type="InterPro" id="IPR011549">
    <property type="entry name" value="RibD_C"/>
</dbReference>
<feature type="binding site" evidence="17">
    <location>
        <position position="154"/>
    </location>
    <ligand>
        <name>NADP(+)</name>
        <dbReference type="ChEBI" id="CHEBI:58349"/>
    </ligand>
</feature>
<comment type="pathway">
    <text evidence="2 15">Cofactor biosynthesis; riboflavin biosynthesis; 5-amino-6-(D-ribitylamino)uracil from GTP: step 2/4.</text>
</comment>
<dbReference type="GO" id="GO:0050661">
    <property type="term" value="F:NADP binding"/>
    <property type="evidence" value="ECO:0007669"/>
    <property type="project" value="InterPro"/>
</dbReference>
<accession>A0A9D2LJW3</accession>
<comment type="catalytic activity">
    <reaction evidence="13 15">
        <text>5-amino-6-(5-phospho-D-ribitylamino)uracil + NADP(+) = 5-amino-6-(5-phospho-D-ribosylamino)uracil + NADPH + H(+)</text>
        <dbReference type="Rhea" id="RHEA:17845"/>
        <dbReference type="ChEBI" id="CHEBI:15378"/>
        <dbReference type="ChEBI" id="CHEBI:57783"/>
        <dbReference type="ChEBI" id="CHEBI:58349"/>
        <dbReference type="ChEBI" id="CHEBI:58421"/>
        <dbReference type="ChEBI" id="CHEBI:58453"/>
        <dbReference type="EC" id="1.1.1.193"/>
    </reaction>
</comment>
<feature type="binding site" evidence="17">
    <location>
        <position position="170"/>
    </location>
    <ligand>
        <name>NADP(+)</name>
        <dbReference type="ChEBI" id="CHEBI:58349"/>
    </ligand>
</feature>
<organism evidence="20 21">
    <name type="scientific">Candidatus Oscillibacter excrementigallinarum</name>
    <dbReference type="NCBI Taxonomy" id="2838716"/>
    <lineage>
        <taxon>Bacteria</taxon>
        <taxon>Bacillati</taxon>
        <taxon>Bacillota</taxon>
        <taxon>Clostridia</taxon>
        <taxon>Eubacteriales</taxon>
        <taxon>Oscillospiraceae</taxon>
        <taxon>Oscillibacter</taxon>
    </lineage>
</organism>
<feature type="binding site" evidence="18">
    <location>
        <position position="84"/>
    </location>
    <ligand>
        <name>Zn(2+)</name>
        <dbReference type="ChEBI" id="CHEBI:29105"/>
        <note>catalytic</note>
    </ligand>
</feature>
<evidence type="ECO:0000256" key="1">
    <source>
        <dbReference type="ARBA" id="ARBA00002151"/>
    </source>
</evidence>
<dbReference type="GO" id="GO:0008703">
    <property type="term" value="F:5-amino-6-(5-phosphoribosylamino)uracil reductase activity"/>
    <property type="evidence" value="ECO:0007669"/>
    <property type="project" value="UniProtKB-EC"/>
</dbReference>
<dbReference type="PROSITE" id="PS00903">
    <property type="entry name" value="CYT_DCMP_DEAMINASES_1"/>
    <property type="match status" value="1"/>
</dbReference>
<dbReference type="Pfam" id="PF00383">
    <property type="entry name" value="dCMP_cyt_deam_1"/>
    <property type="match status" value="1"/>
</dbReference>
<dbReference type="AlphaFoldDB" id="A0A9D2LJW3"/>
<dbReference type="Gene3D" id="3.40.430.10">
    <property type="entry name" value="Dihydrofolate Reductase, subunit A"/>
    <property type="match status" value="1"/>
</dbReference>
<feature type="domain" description="CMP/dCMP-type deaminase" evidence="19">
    <location>
        <begin position="1"/>
        <end position="123"/>
    </location>
</feature>
<feature type="binding site" evidence="18">
    <location>
        <position position="50"/>
    </location>
    <ligand>
        <name>Zn(2+)</name>
        <dbReference type="ChEBI" id="CHEBI:29105"/>
        <note>catalytic</note>
    </ligand>
</feature>
<evidence type="ECO:0000256" key="6">
    <source>
        <dbReference type="ARBA" id="ARBA00022619"/>
    </source>
</evidence>
<protein>
    <recommendedName>
        <fullName evidence="15">Riboflavin biosynthesis protein RibD</fullName>
    </recommendedName>
    <domain>
        <recommendedName>
            <fullName evidence="15">Diaminohydroxyphosphoribosylaminopyrimidine deaminase</fullName>
            <shortName evidence="15">DRAP deaminase</shortName>
            <ecNumber evidence="15">3.5.4.26</ecNumber>
        </recommendedName>
        <alternativeName>
            <fullName evidence="15">Riboflavin-specific deaminase</fullName>
        </alternativeName>
    </domain>
    <domain>
        <recommendedName>
            <fullName evidence="15">5-amino-6-(5-phosphoribosylamino)uracil reductase</fullName>
            <ecNumber evidence="15">1.1.1.193</ecNumber>
        </recommendedName>
        <alternativeName>
            <fullName evidence="15">HTP reductase</fullName>
        </alternativeName>
    </domain>
</protein>
<keyword evidence="12" id="KW-0511">Multifunctional enzyme</keyword>
<keyword evidence="8 15" id="KW-0378">Hydrolase</keyword>
<dbReference type="InterPro" id="IPR002734">
    <property type="entry name" value="RibDG_C"/>
</dbReference>
<evidence type="ECO:0000256" key="9">
    <source>
        <dbReference type="ARBA" id="ARBA00022833"/>
    </source>
</evidence>
<feature type="binding site" evidence="17">
    <location>
        <position position="200"/>
    </location>
    <ligand>
        <name>NADP(+)</name>
        <dbReference type="ChEBI" id="CHEBI:58349"/>
    </ligand>
</feature>
<feature type="binding site" evidence="17">
    <location>
        <position position="221"/>
    </location>
    <ligand>
        <name>NADP(+)</name>
        <dbReference type="ChEBI" id="CHEBI:58349"/>
    </ligand>
</feature>
<evidence type="ECO:0000256" key="11">
    <source>
        <dbReference type="ARBA" id="ARBA00023002"/>
    </source>
</evidence>
<dbReference type="PROSITE" id="PS51747">
    <property type="entry name" value="CYT_DCMP_DEAMINASES_2"/>
    <property type="match status" value="1"/>
</dbReference>
<evidence type="ECO:0000256" key="18">
    <source>
        <dbReference type="PIRSR" id="PIRSR006769-3"/>
    </source>
</evidence>
<comment type="pathway">
    <text evidence="3 15">Cofactor biosynthesis; riboflavin biosynthesis; 5-amino-6-(D-ribitylamino)uracil from GTP: step 3/4.</text>
</comment>
<evidence type="ECO:0000313" key="21">
    <source>
        <dbReference type="Proteomes" id="UP000823824"/>
    </source>
</evidence>
<dbReference type="PANTHER" id="PTHR38011">
    <property type="entry name" value="DIHYDROFOLATE REDUCTASE FAMILY PROTEIN (AFU_ORTHOLOGUE AFUA_8G06820)"/>
    <property type="match status" value="1"/>
</dbReference>
<dbReference type="GO" id="GO:0008835">
    <property type="term" value="F:diaminohydroxyphosphoribosylaminopyrimidine deaminase activity"/>
    <property type="evidence" value="ECO:0007669"/>
    <property type="project" value="UniProtKB-EC"/>
</dbReference>
<reference evidence="20" key="1">
    <citation type="journal article" date="2021" name="PeerJ">
        <title>Extensive microbial diversity within the chicken gut microbiome revealed by metagenomics and culture.</title>
        <authorList>
            <person name="Gilroy R."/>
            <person name="Ravi A."/>
            <person name="Getino M."/>
            <person name="Pursley I."/>
            <person name="Horton D.L."/>
            <person name="Alikhan N.F."/>
            <person name="Baker D."/>
            <person name="Gharbi K."/>
            <person name="Hall N."/>
            <person name="Watson M."/>
            <person name="Adriaenssens E.M."/>
            <person name="Foster-Nyarko E."/>
            <person name="Jarju S."/>
            <person name="Secka A."/>
            <person name="Antonio M."/>
            <person name="Oren A."/>
            <person name="Chaudhuri R.R."/>
            <person name="La Ragione R."/>
            <person name="Hildebrand F."/>
            <person name="Pallen M.J."/>
        </authorList>
    </citation>
    <scope>NUCLEOTIDE SEQUENCE</scope>
    <source>
        <strain evidence="20">ChiBcec18-1249</strain>
    </source>
</reference>
<evidence type="ECO:0000259" key="19">
    <source>
        <dbReference type="PROSITE" id="PS51747"/>
    </source>
</evidence>
<keyword evidence="6 15" id="KW-0686">Riboflavin biosynthesis</keyword>
<dbReference type="PANTHER" id="PTHR38011:SF7">
    <property type="entry name" value="2,5-DIAMINO-6-RIBOSYLAMINO-4(3H)-PYRIMIDINONE 5'-PHOSPHATE REDUCTASE"/>
    <property type="match status" value="1"/>
</dbReference>
<dbReference type="Pfam" id="PF01872">
    <property type="entry name" value="RibD_C"/>
    <property type="match status" value="1"/>
</dbReference>
<feature type="binding site" evidence="17">
    <location>
        <position position="204"/>
    </location>
    <ligand>
        <name>substrate</name>
    </ligand>
</feature>
<keyword evidence="11 15" id="KW-0560">Oxidoreductase</keyword>
<dbReference type="SUPFAM" id="SSF53597">
    <property type="entry name" value="Dihydrofolate reductase-like"/>
    <property type="match status" value="1"/>
</dbReference>
<dbReference type="EMBL" id="DWZJ01000069">
    <property type="protein sequence ID" value="HJB13666.1"/>
    <property type="molecule type" value="Genomic_DNA"/>
</dbReference>
<dbReference type="PIRSF" id="PIRSF006769">
    <property type="entry name" value="RibD"/>
    <property type="match status" value="1"/>
</dbReference>
<evidence type="ECO:0000313" key="20">
    <source>
        <dbReference type="EMBL" id="HJB13666.1"/>
    </source>
</evidence>
<dbReference type="FunFam" id="3.40.140.10:FF:000025">
    <property type="entry name" value="Riboflavin biosynthesis protein RibD"/>
    <property type="match status" value="1"/>
</dbReference>
<name>A0A9D2LJW3_9FIRM</name>
<feature type="binding site" evidence="17">
    <location>
        <position position="292"/>
    </location>
    <ligand>
        <name>substrate</name>
    </ligand>
</feature>
<feature type="active site" description="Proton donor" evidence="16">
    <location>
        <position position="52"/>
    </location>
</feature>
<evidence type="ECO:0000256" key="13">
    <source>
        <dbReference type="ARBA" id="ARBA00049861"/>
    </source>
</evidence>
<dbReference type="InterPro" id="IPR002125">
    <property type="entry name" value="CMP_dCMP_dom"/>
</dbReference>
<gene>
    <name evidence="20" type="primary">ribD</name>
    <name evidence="20" type="ORF">H9787_08130</name>
</gene>
<evidence type="ECO:0000256" key="15">
    <source>
        <dbReference type="PIRNR" id="PIRNR006769"/>
    </source>
</evidence>
<dbReference type="EC" id="3.5.4.26" evidence="15"/>
<sequence>MNDCDYMRLALTLAERGVGWVSPNPLVGAVLVKEGRILGQGWHARCGGLHAERAALADCREAPAGAALYVTLEPCCHTGRQPPCTDAILSAGIRRVVVGSMDPNPLVAGKGVEIIRSHGVEVETGVLQAECDALNPVFFHYIRTKRPYVVMKYAMTLDGKIATRTGASRWITGEAARQRVHQDRHRYRGILAGVGTVLADDPLLTCRMENGRNPVRVICDTRLRTPLDSRIVRTANEVETILATCETDGERIAPYTAAGCQVWQLPEREGHVDLSALMDRLGAAEIDGVLLEGGGTLNWSMLEAGLVQRVQAYIAPKLFGGVGAKSPVEGTGVELPAQAARLRNTTVTRLGEDFLLEGEVDTDVYGDR</sequence>
<dbReference type="CDD" id="cd01284">
    <property type="entry name" value="Riboflavin_deaminase-reductase"/>
    <property type="match status" value="1"/>
</dbReference>
<dbReference type="InterPro" id="IPR016192">
    <property type="entry name" value="APOBEC/CMP_deaminase_Zn-bd"/>
</dbReference>
<feature type="binding site" evidence="17">
    <location>
        <position position="184"/>
    </location>
    <ligand>
        <name>substrate</name>
    </ligand>
</feature>
<evidence type="ECO:0000256" key="2">
    <source>
        <dbReference type="ARBA" id="ARBA00004882"/>
    </source>
</evidence>
<dbReference type="InterPro" id="IPR050765">
    <property type="entry name" value="Riboflavin_Biosynth_HTPR"/>
</dbReference>
<evidence type="ECO:0000256" key="7">
    <source>
        <dbReference type="ARBA" id="ARBA00022723"/>
    </source>
</evidence>
<evidence type="ECO:0000256" key="5">
    <source>
        <dbReference type="ARBA" id="ARBA00007417"/>
    </source>
</evidence>
<evidence type="ECO:0000256" key="10">
    <source>
        <dbReference type="ARBA" id="ARBA00022857"/>
    </source>
</evidence>
<comment type="similarity">
    <text evidence="5 15">In the C-terminal section; belongs to the HTP reductase family.</text>
</comment>
<proteinExistence type="inferred from homology"/>
<comment type="caution">
    <text evidence="20">The sequence shown here is derived from an EMBL/GenBank/DDBJ whole genome shotgun (WGS) entry which is preliminary data.</text>
</comment>
<feature type="binding site" evidence="18">
    <location>
        <position position="75"/>
    </location>
    <ligand>
        <name>Zn(2+)</name>
        <dbReference type="ChEBI" id="CHEBI:29105"/>
        <note>catalytic</note>
    </ligand>
</feature>
<evidence type="ECO:0000256" key="12">
    <source>
        <dbReference type="ARBA" id="ARBA00023268"/>
    </source>
</evidence>
<comment type="cofactor">
    <cofactor evidence="15 18">
        <name>Zn(2+)</name>
        <dbReference type="ChEBI" id="CHEBI:29105"/>
    </cofactor>
    <text evidence="15 18">Binds 1 zinc ion.</text>
</comment>
<dbReference type="InterPro" id="IPR024072">
    <property type="entry name" value="DHFR-like_dom_sf"/>
</dbReference>